<gene>
    <name evidence="1" type="ORF">R3W88_024326</name>
</gene>
<organism evidence="1 2">
    <name type="scientific">Solanum pinnatisectum</name>
    <name type="common">tansyleaf nightshade</name>
    <dbReference type="NCBI Taxonomy" id="50273"/>
    <lineage>
        <taxon>Eukaryota</taxon>
        <taxon>Viridiplantae</taxon>
        <taxon>Streptophyta</taxon>
        <taxon>Embryophyta</taxon>
        <taxon>Tracheophyta</taxon>
        <taxon>Spermatophyta</taxon>
        <taxon>Magnoliopsida</taxon>
        <taxon>eudicotyledons</taxon>
        <taxon>Gunneridae</taxon>
        <taxon>Pentapetalae</taxon>
        <taxon>asterids</taxon>
        <taxon>lamiids</taxon>
        <taxon>Solanales</taxon>
        <taxon>Solanaceae</taxon>
        <taxon>Solanoideae</taxon>
        <taxon>Solaneae</taxon>
        <taxon>Solanum</taxon>
    </lineage>
</organism>
<comment type="caution">
    <text evidence="1">The sequence shown here is derived from an EMBL/GenBank/DDBJ whole genome shotgun (WGS) entry which is preliminary data.</text>
</comment>
<keyword evidence="2" id="KW-1185">Reference proteome</keyword>
<dbReference type="PANTHER" id="PTHR33067:SF9">
    <property type="entry name" value="RNA-DIRECTED DNA POLYMERASE"/>
    <property type="match status" value="1"/>
</dbReference>
<evidence type="ECO:0000313" key="1">
    <source>
        <dbReference type="EMBL" id="KAK4731338.1"/>
    </source>
</evidence>
<reference evidence="1 2" key="1">
    <citation type="submission" date="2023-10" db="EMBL/GenBank/DDBJ databases">
        <title>Genome-Wide Identification Analysis in wild type Solanum Pinnatisectum Reveals Some Genes Defensing Phytophthora Infestans.</title>
        <authorList>
            <person name="Sun C."/>
        </authorList>
    </citation>
    <scope>NUCLEOTIDE SEQUENCE [LARGE SCALE GENOMIC DNA]</scope>
    <source>
        <strain evidence="1">LQN</strain>
        <tissue evidence="1">Leaf</tissue>
    </source>
</reference>
<dbReference type="PANTHER" id="PTHR33067">
    <property type="entry name" value="RNA-DIRECTED DNA POLYMERASE-RELATED"/>
    <property type="match status" value="1"/>
</dbReference>
<accession>A0AAV9M0U1</accession>
<protein>
    <submittedName>
        <fullName evidence="1">Uncharacterized protein</fullName>
    </submittedName>
</protein>
<proteinExistence type="predicted"/>
<dbReference type="AlphaFoldDB" id="A0AAV9M0U1"/>
<name>A0AAV9M0U1_9SOLN</name>
<sequence length="159" mass="17827">MPGYAKFMKELVIKKRSLDFETIKVSHSCSAIMTKELIKKREDPGAFTIPCTIGMLQFAKALCNFGGKHQLNALCDIQTTWAGALVDIESRELKFRVNEDEVTFNVCKSMKHPSDINVVSTVDVIDEAVASVSHLMCMSEPFEAVLLTMMNSKFKAMKR</sequence>
<dbReference type="Proteomes" id="UP001311915">
    <property type="component" value="Unassembled WGS sequence"/>
</dbReference>
<evidence type="ECO:0000313" key="2">
    <source>
        <dbReference type="Proteomes" id="UP001311915"/>
    </source>
</evidence>
<dbReference type="EMBL" id="JAWPEI010000003">
    <property type="protein sequence ID" value="KAK4731338.1"/>
    <property type="molecule type" value="Genomic_DNA"/>
</dbReference>